<evidence type="ECO:0000313" key="2">
    <source>
        <dbReference type="EMBL" id="RNF35867.1"/>
    </source>
</evidence>
<sequence>MNISETRLVRVLLRPRMLMPIVLIAAGCAEPSSTNPPRDTAKYPTARFMTVAEIQDIYKDKSWQWDNGVGYMKGSPQLFSAWSEDEAGKTWAEGRWLATNSSRMCFDATWHVRDGTFPDRTCFSHRVHEGTVYQKREPDGEWYIFRHAPPRAEDEASKLIPDDLVSEELEGVKAALASARSSEQRGR</sequence>
<dbReference type="Pfam" id="PF06191">
    <property type="entry name" value="DUF995"/>
    <property type="match status" value="1"/>
</dbReference>
<dbReference type="RefSeq" id="WP_106689248.1">
    <property type="nucleotide sequence ID" value="NZ_PXNQ02000001.1"/>
</dbReference>
<dbReference type="EMBL" id="PXNQ02000001">
    <property type="protein sequence ID" value="RNF35867.1"/>
    <property type="molecule type" value="Genomic_DNA"/>
</dbReference>
<dbReference type="OrthoDB" id="8071960at2"/>
<feature type="signal peptide" evidence="1">
    <location>
        <begin position="1"/>
        <end position="25"/>
    </location>
</feature>
<keyword evidence="1" id="KW-0732">Signal</keyword>
<gene>
    <name evidence="2" type="ORF">A7A09_000065</name>
</gene>
<organism evidence="2 3">
    <name type="scientific">Paracoccus methylarcula</name>
    <dbReference type="NCBI Taxonomy" id="72022"/>
    <lineage>
        <taxon>Bacteria</taxon>
        <taxon>Pseudomonadati</taxon>
        <taxon>Pseudomonadota</taxon>
        <taxon>Alphaproteobacteria</taxon>
        <taxon>Rhodobacterales</taxon>
        <taxon>Paracoccaceae</taxon>
        <taxon>Paracoccus</taxon>
    </lineage>
</organism>
<dbReference type="Proteomes" id="UP000238137">
    <property type="component" value="Unassembled WGS sequence"/>
</dbReference>
<dbReference type="InterPro" id="IPR009337">
    <property type="entry name" value="DUF995"/>
</dbReference>
<keyword evidence="3" id="KW-1185">Reference proteome</keyword>
<evidence type="ECO:0000256" key="1">
    <source>
        <dbReference type="SAM" id="SignalP"/>
    </source>
</evidence>
<accession>A0A3R7LLI1</accession>
<protein>
    <submittedName>
        <fullName evidence="2">DUF995 domain-containing protein</fullName>
    </submittedName>
</protein>
<dbReference type="AlphaFoldDB" id="A0A3R7LLI1"/>
<dbReference type="PROSITE" id="PS51257">
    <property type="entry name" value="PROKAR_LIPOPROTEIN"/>
    <property type="match status" value="1"/>
</dbReference>
<feature type="chain" id="PRO_5018635784" evidence="1">
    <location>
        <begin position="26"/>
        <end position="187"/>
    </location>
</feature>
<reference evidence="2" key="1">
    <citation type="submission" date="2018-05" db="EMBL/GenBank/DDBJ databases">
        <title>Reclassification of Methylarcula marina and Methylarcula terricola as Paracoccus methylarcula sp.nov., comb.nov. and Paracoccus terricola comb.nov.</title>
        <authorList>
            <person name="Shmareva M.N."/>
            <person name="Doronina N.V."/>
            <person name="Vasilenko O.V."/>
            <person name="Tarlachkov S.V."/>
            <person name="Trotsenko Y.A."/>
        </authorList>
    </citation>
    <scope>NUCLEOTIDE SEQUENCE [LARGE SCALE GENOMIC DNA]</scope>
    <source>
        <strain evidence="2">VKM B-2159</strain>
    </source>
</reference>
<name>A0A3R7LLI1_9RHOB</name>
<comment type="caution">
    <text evidence="2">The sequence shown here is derived from an EMBL/GenBank/DDBJ whole genome shotgun (WGS) entry which is preliminary data.</text>
</comment>
<proteinExistence type="predicted"/>
<evidence type="ECO:0000313" key="3">
    <source>
        <dbReference type="Proteomes" id="UP000238137"/>
    </source>
</evidence>